<dbReference type="Pfam" id="PF18888">
    <property type="entry name" value="DUF5650"/>
    <property type="match status" value="10"/>
</dbReference>
<comment type="caution">
    <text evidence="2">The sequence shown here is derived from an EMBL/GenBank/DDBJ whole genome shotgun (WGS) entry which is preliminary data.</text>
</comment>
<name>A0A9X3YMV4_9GAMM</name>
<feature type="signal peptide" evidence="1">
    <location>
        <begin position="1"/>
        <end position="21"/>
    </location>
</feature>
<organism evidence="2 3">
    <name type="scientific">Tahibacter soli</name>
    <dbReference type="NCBI Taxonomy" id="2983605"/>
    <lineage>
        <taxon>Bacteria</taxon>
        <taxon>Pseudomonadati</taxon>
        <taxon>Pseudomonadota</taxon>
        <taxon>Gammaproteobacteria</taxon>
        <taxon>Lysobacterales</taxon>
        <taxon>Rhodanobacteraceae</taxon>
        <taxon>Tahibacter</taxon>
    </lineage>
</organism>
<keyword evidence="3" id="KW-1185">Reference proteome</keyword>
<evidence type="ECO:0000313" key="3">
    <source>
        <dbReference type="Proteomes" id="UP001139971"/>
    </source>
</evidence>
<gene>
    <name evidence="2" type="ORF">OD750_018945</name>
</gene>
<dbReference type="InterPro" id="IPR043710">
    <property type="entry name" value="DUF5650"/>
</dbReference>
<protein>
    <recommendedName>
        <fullName evidence="4">HAF family extracellular repeat protein</fullName>
    </recommendedName>
</protein>
<reference evidence="2" key="1">
    <citation type="submission" date="2023-02" db="EMBL/GenBank/DDBJ databases">
        <title>Tahibacter soli sp. nov. isolated from soil.</title>
        <authorList>
            <person name="Baek J.H."/>
            <person name="Lee J.K."/>
            <person name="Choi D.G."/>
            <person name="Jeon C.O."/>
        </authorList>
    </citation>
    <scope>NUCLEOTIDE SEQUENCE</scope>
    <source>
        <strain evidence="2">BL</strain>
    </source>
</reference>
<evidence type="ECO:0000256" key="1">
    <source>
        <dbReference type="SAM" id="SignalP"/>
    </source>
</evidence>
<dbReference type="Proteomes" id="UP001139971">
    <property type="component" value="Unassembled WGS sequence"/>
</dbReference>
<evidence type="ECO:0000313" key="2">
    <source>
        <dbReference type="EMBL" id="MDC8014629.1"/>
    </source>
</evidence>
<sequence>MSTKPLFAIAILSMFAGTAAASQTTIDGPPGSVAFGTRVLTLPNGNVVVTDPDAGGGAGAVHLYTPAGVKVSTLTGSIPADHVGSGGIKGVGDGHFVVVSPDWNNGAATKAGAVTWINGATGLNGVVSSANSLVGSVTDDRVGINGADALAVLANGNYVVNSWTWSNGGTTFVGAVTWANGNVGIAGPVSTANSLVGTTTGDAVGSSGVRALANGNYVVASLGWANGAVQNAGAVTWANGTTGRIGVVSTSNSLVGTKTDDFVGDNVYVLANGNYVVGSARWDNGALVDAGAVTLGDGAVGRVGVVSVANSAVGSHAGDSLGQSVMPLADGDYVIASRYWDNAAIVDAGVARWCDGVAGCAGALTIANALIGTTAGDQVGSRVVALANGNYIVGSSLWNNGALAGAGAVTWGNGATGTKGAVSAANSLVGSKAGDRVGVDLEPLANGNYVVGSWMWRNGASTNAGAATWGNGNGGTVGAVSAANSLVGTTAGDKVGLDVLALANGHYVVGSTFWNNGAIVGAGAATWGNGVTGITGAVTTANSLVGSKAQDQIGGSLFALANGNYVVGSRYWDNGAVVDAGALTWVNGAKAYVGTVSAANSFVGSQDGDALGSSQSVFALADGSYVSRAIEWDLGPFANSGAVTLTGGNYRLRGQVEPWNSVIPPQASGGPKLYITYDLPNERLVVGRPVENKVTLFRRDQLFADGLD</sequence>
<evidence type="ECO:0008006" key="4">
    <source>
        <dbReference type="Google" id="ProtNLM"/>
    </source>
</evidence>
<dbReference type="EMBL" id="JAOVZO020000018">
    <property type="protein sequence ID" value="MDC8014629.1"/>
    <property type="molecule type" value="Genomic_DNA"/>
</dbReference>
<keyword evidence="1" id="KW-0732">Signal</keyword>
<accession>A0A9X3YMV4</accession>
<feature type="chain" id="PRO_5040799333" description="HAF family extracellular repeat protein" evidence="1">
    <location>
        <begin position="22"/>
        <end position="708"/>
    </location>
</feature>
<proteinExistence type="predicted"/>
<dbReference type="RefSeq" id="WP_263542158.1">
    <property type="nucleotide sequence ID" value="NZ_JAOVZO020000018.1"/>
</dbReference>
<dbReference type="AlphaFoldDB" id="A0A9X3YMV4"/>